<dbReference type="InterPro" id="IPR012132">
    <property type="entry name" value="GMC_OxRdtase"/>
</dbReference>
<feature type="domain" description="Glucose-methanol-choline oxidoreductase N-terminal" evidence="8">
    <location>
        <begin position="254"/>
        <end position="268"/>
    </location>
</feature>
<dbReference type="GO" id="GO:0050660">
    <property type="term" value="F:flavin adenine dinucleotide binding"/>
    <property type="evidence" value="ECO:0007669"/>
    <property type="project" value="InterPro"/>
</dbReference>
<name>A0A7W4W2H4_9GAMM</name>
<dbReference type="Gene3D" id="3.30.560.10">
    <property type="entry name" value="Glucose Oxidase, domain 3"/>
    <property type="match status" value="1"/>
</dbReference>
<keyword evidence="9" id="KW-0560">Oxidoreductase</keyword>
<keyword evidence="4 5" id="KW-0274">FAD</keyword>
<dbReference type="PROSITE" id="PS00624">
    <property type="entry name" value="GMC_OXRED_2"/>
    <property type="match status" value="1"/>
</dbReference>
<evidence type="ECO:0000259" key="7">
    <source>
        <dbReference type="PROSITE" id="PS00623"/>
    </source>
</evidence>
<dbReference type="GO" id="GO:0008812">
    <property type="term" value="F:choline dehydrogenase activity"/>
    <property type="evidence" value="ECO:0007669"/>
    <property type="project" value="UniProtKB-EC"/>
</dbReference>
<dbReference type="NCBIfam" id="NF002550">
    <property type="entry name" value="PRK02106.1"/>
    <property type="match status" value="1"/>
</dbReference>
<dbReference type="EC" id="1.1.99.1" evidence="9"/>
<feature type="binding site" evidence="5">
    <location>
        <position position="84"/>
    </location>
    <ligand>
        <name>FAD</name>
        <dbReference type="ChEBI" id="CHEBI:57692"/>
    </ligand>
</feature>
<evidence type="ECO:0000313" key="10">
    <source>
        <dbReference type="Proteomes" id="UP000537130"/>
    </source>
</evidence>
<dbReference type="PIRSF" id="PIRSF000137">
    <property type="entry name" value="Alcohol_oxidase"/>
    <property type="match status" value="1"/>
</dbReference>
<sequence length="531" mass="58900">MTETYDYIIVGAGSAGCALANRLSREASRRVLLLEAGGKDSNPMLHIPLGFAFTMKDPKASWCYKTEPEPMLNHRELDWPRGKVLGGSSAINGMVYIRGQREDYDAWAAAGNRGWGYDDLLPYFRRSEHNVRGQNEYHGVGGGLWVDEPADKMELAQLYIQAGIESGIPYNEDFNGERQEGIGYYQLNIKDGMRQSTAKTFLKPVADRPNLNVQTGALSTRIEFEGKKAVALRYRQKGQEKRALCRGEIILCGGTINSPQLLELSGVGDGEFLQKMSIETVHHLPGVGENLQDHLTVNTQCSLAEVPTFHDELKPLSMVKNLAKLAFKRKGLLIHPASQVGAFFRSSDDVERPDAQIHFTPAAGEPDEKGRINPLPGTTATVCYLRPTSRGSVHLRARNPETHPIIRANYLSTDHDIQKTIEVVQKTREIFKAPSLKKYYRGELQPGPDADTDEKVLEHIKRVAESVYHPVGTCKMGNDDMAVVDDRLKVRGLENVRVADGSIMPTILSGNTNATCVLIGERCADFILNKE</sequence>
<dbReference type="InterPro" id="IPR007867">
    <property type="entry name" value="GMC_OxRtase_C"/>
</dbReference>
<dbReference type="InterPro" id="IPR036188">
    <property type="entry name" value="FAD/NAD-bd_sf"/>
</dbReference>
<organism evidence="9 10">
    <name type="scientific">Litorivivens lipolytica</name>
    <dbReference type="NCBI Taxonomy" id="1524264"/>
    <lineage>
        <taxon>Bacteria</taxon>
        <taxon>Pseudomonadati</taxon>
        <taxon>Pseudomonadota</taxon>
        <taxon>Gammaproteobacteria</taxon>
        <taxon>Litorivivens</taxon>
    </lineage>
</organism>
<dbReference type="Proteomes" id="UP000537130">
    <property type="component" value="Unassembled WGS sequence"/>
</dbReference>
<comment type="caution">
    <text evidence="9">The sequence shown here is derived from an EMBL/GenBank/DDBJ whole genome shotgun (WGS) entry which is preliminary data.</text>
</comment>
<comment type="cofactor">
    <cofactor evidence="1 5">
        <name>FAD</name>
        <dbReference type="ChEBI" id="CHEBI:57692"/>
    </cofactor>
</comment>
<dbReference type="Pfam" id="PF05199">
    <property type="entry name" value="GMC_oxred_C"/>
    <property type="match status" value="1"/>
</dbReference>
<evidence type="ECO:0000256" key="6">
    <source>
        <dbReference type="RuleBase" id="RU003968"/>
    </source>
</evidence>
<dbReference type="AlphaFoldDB" id="A0A7W4W2H4"/>
<evidence type="ECO:0000256" key="3">
    <source>
        <dbReference type="ARBA" id="ARBA00022630"/>
    </source>
</evidence>
<dbReference type="Pfam" id="PF00732">
    <property type="entry name" value="GMC_oxred_N"/>
    <property type="match status" value="1"/>
</dbReference>
<dbReference type="SUPFAM" id="SSF51905">
    <property type="entry name" value="FAD/NAD(P)-binding domain"/>
    <property type="match status" value="1"/>
</dbReference>
<gene>
    <name evidence="9" type="ORF">FHR99_000415</name>
</gene>
<accession>A0A7W4W2H4</accession>
<feature type="domain" description="Glucose-methanol-choline oxidoreductase N-terminal" evidence="7">
    <location>
        <begin position="82"/>
        <end position="105"/>
    </location>
</feature>
<keyword evidence="3 6" id="KW-0285">Flavoprotein</keyword>
<evidence type="ECO:0000256" key="5">
    <source>
        <dbReference type="PIRSR" id="PIRSR000137-2"/>
    </source>
</evidence>
<dbReference type="PANTHER" id="PTHR11552">
    <property type="entry name" value="GLUCOSE-METHANOL-CHOLINE GMC OXIDOREDUCTASE"/>
    <property type="match status" value="1"/>
</dbReference>
<dbReference type="PROSITE" id="PS00623">
    <property type="entry name" value="GMC_OXRED_1"/>
    <property type="match status" value="1"/>
</dbReference>
<dbReference type="SUPFAM" id="SSF54373">
    <property type="entry name" value="FAD-linked reductases, C-terminal domain"/>
    <property type="match status" value="1"/>
</dbReference>
<keyword evidence="10" id="KW-1185">Reference proteome</keyword>
<comment type="similarity">
    <text evidence="2 6">Belongs to the GMC oxidoreductase family.</text>
</comment>
<protein>
    <submittedName>
        <fullName evidence="9">Choline dehydrogenase</fullName>
        <ecNumber evidence="9">1.1.99.1</ecNumber>
    </submittedName>
</protein>
<dbReference type="PANTHER" id="PTHR11552:SF147">
    <property type="entry name" value="CHOLINE DEHYDROGENASE, MITOCHONDRIAL"/>
    <property type="match status" value="1"/>
</dbReference>
<proteinExistence type="inferred from homology"/>
<evidence type="ECO:0000256" key="2">
    <source>
        <dbReference type="ARBA" id="ARBA00010790"/>
    </source>
</evidence>
<feature type="binding site" evidence="5">
    <location>
        <begin position="92"/>
        <end position="95"/>
    </location>
    <ligand>
        <name>FAD</name>
        <dbReference type="ChEBI" id="CHEBI:57692"/>
    </ligand>
</feature>
<feature type="binding site" evidence="5">
    <location>
        <position position="501"/>
    </location>
    <ligand>
        <name>FAD</name>
        <dbReference type="ChEBI" id="CHEBI:57692"/>
    </ligand>
</feature>
<reference evidence="9 10" key="1">
    <citation type="submission" date="2020-08" db="EMBL/GenBank/DDBJ databases">
        <title>Genomic Encyclopedia of Type Strains, Phase III (KMG-III): the genomes of soil and plant-associated and newly described type strains.</title>
        <authorList>
            <person name="Whitman W."/>
        </authorList>
    </citation>
    <scope>NUCLEOTIDE SEQUENCE [LARGE SCALE GENOMIC DNA]</scope>
    <source>
        <strain evidence="9 10">CECT 8654</strain>
    </source>
</reference>
<evidence type="ECO:0000256" key="1">
    <source>
        <dbReference type="ARBA" id="ARBA00001974"/>
    </source>
</evidence>
<evidence type="ECO:0000256" key="4">
    <source>
        <dbReference type="ARBA" id="ARBA00022827"/>
    </source>
</evidence>
<dbReference type="Gene3D" id="3.50.50.60">
    <property type="entry name" value="FAD/NAD(P)-binding domain"/>
    <property type="match status" value="1"/>
</dbReference>
<dbReference type="EMBL" id="JACHWY010000001">
    <property type="protein sequence ID" value="MBB3046179.1"/>
    <property type="molecule type" value="Genomic_DNA"/>
</dbReference>
<dbReference type="InterPro" id="IPR000172">
    <property type="entry name" value="GMC_OxRdtase_N"/>
</dbReference>
<dbReference type="RefSeq" id="WP_183408878.1">
    <property type="nucleotide sequence ID" value="NZ_JACHWY010000001.1"/>
</dbReference>
<evidence type="ECO:0000313" key="9">
    <source>
        <dbReference type="EMBL" id="MBB3046179.1"/>
    </source>
</evidence>
<evidence type="ECO:0000259" key="8">
    <source>
        <dbReference type="PROSITE" id="PS00624"/>
    </source>
</evidence>